<gene>
    <name evidence="1" type="ORF">NVS88_10200</name>
</gene>
<feature type="non-terminal residue" evidence="1">
    <location>
        <position position="1"/>
    </location>
</feature>
<reference evidence="1" key="1">
    <citation type="submission" date="2022-08" db="EMBL/GenBank/DDBJ databases">
        <title>Genome analysis of Corynebacteriales strain.</title>
        <authorList>
            <person name="Lee S.D."/>
        </authorList>
    </citation>
    <scope>NUCLEOTIDE SEQUENCE</scope>
    <source>
        <strain evidence="1">D3-21</strain>
    </source>
</reference>
<name>A0A9X4M488_9ACTN</name>
<dbReference type="EMBL" id="JANRHA010000006">
    <property type="protein sequence ID" value="MDG3014928.1"/>
    <property type="molecule type" value="Genomic_DNA"/>
</dbReference>
<dbReference type="RefSeq" id="WP_332519847.1">
    <property type="nucleotide sequence ID" value="NZ_JANRHA010000006.1"/>
</dbReference>
<evidence type="ECO:0000313" key="1">
    <source>
        <dbReference type="EMBL" id="MDG3014928.1"/>
    </source>
</evidence>
<protein>
    <submittedName>
        <fullName evidence="1">Uncharacterized protein</fullName>
    </submittedName>
</protein>
<evidence type="ECO:0000313" key="2">
    <source>
        <dbReference type="Proteomes" id="UP001152755"/>
    </source>
</evidence>
<keyword evidence="2" id="KW-1185">Reference proteome</keyword>
<sequence length="261" mass="29467">RALCCAGCLKNTQLTRVRAPFQSPTRHRVGQRHAPTNCEEPAIQGGLQFQAAPQGVDQLLGIEQRSYNHAIQALSESLQVSAEWTSYSHLATELTETSRRELREARKRLRILLSPTAVDKYEPTRMARREDYRRCQLDSVIDDLTHFTKEYAIAFKRVDEMIDWVSLRVLGQLVVYGQPALIADAREVEREGTRISFHSNSHLPRTALVQVDHPLVPELAFVTGMSFHFDELGTNITEFKAEALAGSMGLFHLDPMPKADS</sequence>
<comment type="caution">
    <text evidence="1">The sequence shown here is derived from an EMBL/GenBank/DDBJ whole genome shotgun (WGS) entry which is preliminary data.</text>
</comment>
<proteinExistence type="predicted"/>
<dbReference type="Proteomes" id="UP001152755">
    <property type="component" value="Unassembled WGS sequence"/>
</dbReference>
<accession>A0A9X4M488</accession>
<dbReference type="AlphaFoldDB" id="A0A9X4M488"/>
<organism evidence="1 2">
    <name type="scientific">Speluncibacter jeojiensis</name>
    <dbReference type="NCBI Taxonomy" id="2710754"/>
    <lineage>
        <taxon>Bacteria</taxon>
        <taxon>Bacillati</taxon>
        <taxon>Actinomycetota</taxon>
        <taxon>Actinomycetes</taxon>
        <taxon>Mycobacteriales</taxon>
        <taxon>Speluncibacteraceae</taxon>
        <taxon>Speluncibacter</taxon>
    </lineage>
</organism>